<evidence type="ECO:0000256" key="1">
    <source>
        <dbReference type="ARBA" id="ARBA00004496"/>
    </source>
</evidence>
<feature type="domain" description="Ferritin/DPS" evidence="4">
    <location>
        <begin position="8"/>
        <end position="144"/>
    </location>
</feature>
<proteinExistence type="inferred from homology"/>
<dbReference type="GO" id="GO:0016722">
    <property type="term" value="F:oxidoreductase activity, acting on metal ions"/>
    <property type="evidence" value="ECO:0007669"/>
    <property type="project" value="InterPro"/>
</dbReference>
<dbReference type="InterPro" id="IPR009078">
    <property type="entry name" value="Ferritin-like_SF"/>
</dbReference>
<dbReference type="PROSITE" id="PS00818">
    <property type="entry name" value="DPS_1"/>
    <property type="match status" value="1"/>
</dbReference>
<dbReference type="AlphaFoldDB" id="A0A2U8FG70"/>
<name>A0A2U8FG70_9HELI</name>
<dbReference type="GO" id="GO:0008199">
    <property type="term" value="F:ferric iron binding"/>
    <property type="evidence" value="ECO:0007669"/>
    <property type="project" value="InterPro"/>
</dbReference>
<dbReference type="SUPFAM" id="SSF47240">
    <property type="entry name" value="Ferritin-like"/>
    <property type="match status" value="1"/>
</dbReference>
<dbReference type="PIRSF" id="PIRSF005900">
    <property type="entry name" value="Dps"/>
    <property type="match status" value="1"/>
</dbReference>
<dbReference type="PROSITE" id="PS00819">
    <property type="entry name" value="DPS_2"/>
    <property type="match status" value="1"/>
</dbReference>
<dbReference type="PANTHER" id="PTHR42932:SF1">
    <property type="entry name" value="GENERAL STRESS PROTEIN 20U"/>
    <property type="match status" value="1"/>
</dbReference>
<sequence length="145" mass="16461">MSKVVPILKQIQADSAVFYIKLHNYHWNVKGMDFHPVHTALEGMYDDMADLMDDMAERILQIGEKPYVTIKDMLSHSKIKEESKTSFDSKTIVKAILPDYEYFLKSFKELSDAAGSTNDKATTALADEKIATLEKAIWMLKAQLA</sequence>
<evidence type="ECO:0000313" key="5">
    <source>
        <dbReference type="EMBL" id="AWI34515.1"/>
    </source>
</evidence>
<dbReference type="InterPro" id="IPR023188">
    <property type="entry name" value="DPS_DNA-bd_CS"/>
</dbReference>
<dbReference type="Proteomes" id="UP000244890">
    <property type="component" value="Chromosome"/>
</dbReference>
<dbReference type="OrthoDB" id="9797687at2"/>
<dbReference type="InterPro" id="IPR012347">
    <property type="entry name" value="Ferritin-like"/>
</dbReference>
<reference evidence="5 6" key="1">
    <citation type="submission" date="2017-06" db="EMBL/GenBank/DDBJ databases">
        <title>Complete genome of Helicobacter apodemus.</title>
        <authorList>
            <person name="Cho S."/>
        </authorList>
    </citation>
    <scope>NUCLEOTIDE SEQUENCE [LARGE SCALE GENOMIC DNA]</scope>
    <source>
        <strain evidence="6">SNUVETPUB-15-01</strain>
    </source>
</reference>
<dbReference type="InterPro" id="IPR008331">
    <property type="entry name" value="Ferritin_DPS_dom"/>
</dbReference>
<dbReference type="InterPro" id="IPR002177">
    <property type="entry name" value="DPS_DNA-bd"/>
</dbReference>
<dbReference type="CDD" id="cd01043">
    <property type="entry name" value="DPS"/>
    <property type="match status" value="1"/>
</dbReference>
<dbReference type="Pfam" id="PF00210">
    <property type="entry name" value="Ferritin"/>
    <property type="match status" value="1"/>
</dbReference>
<comment type="subcellular location">
    <subcellularLocation>
        <location evidence="1">Cytoplasm</location>
    </subcellularLocation>
</comment>
<evidence type="ECO:0000256" key="2">
    <source>
        <dbReference type="ARBA" id="ARBA00009497"/>
    </source>
</evidence>
<dbReference type="GO" id="GO:0005737">
    <property type="term" value="C:cytoplasm"/>
    <property type="evidence" value="ECO:0007669"/>
    <property type="project" value="UniProtKB-SubCell"/>
</dbReference>
<comment type="similarity">
    <text evidence="2 3">Belongs to the Dps family.</text>
</comment>
<evidence type="ECO:0000256" key="3">
    <source>
        <dbReference type="RuleBase" id="RU003875"/>
    </source>
</evidence>
<dbReference type="KEGG" id="had:CDV25_06860"/>
<dbReference type="EMBL" id="CP021886">
    <property type="protein sequence ID" value="AWI34515.1"/>
    <property type="molecule type" value="Genomic_DNA"/>
</dbReference>
<dbReference type="PRINTS" id="PR01346">
    <property type="entry name" value="HELNAPAPROT"/>
</dbReference>
<protein>
    <submittedName>
        <fullName evidence="5">DNA starvation/stationary phase protection protein</fullName>
    </submittedName>
</protein>
<dbReference type="RefSeq" id="WP_108911325.1">
    <property type="nucleotide sequence ID" value="NZ_CP021886.1"/>
</dbReference>
<evidence type="ECO:0000313" key="6">
    <source>
        <dbReference type="Proteomes" id="UP000244890"/>
    </source>
</evidence>
<accession>A0A2U8FG70</accession>
<dbReference type="Gene3D" id="1.20.1260.10">
    <property type="match status" value="1"/>
</dbReference>
<evidence type="ECO:0000259" key="4">
    <source>
        <dbReference type="Pfam" id="PF00210"/>
    </source>
</evidence>
<gene>
    <name evidence="5" type="ORF">CDV25_06860</name>
</gene>
<organism evidence="5 6">
    <name type="scientific">Helicobacter apodemus</name>
    <dbReference type="NCBI Taxonomy" id="135569"/>
    <lineage>
        <taxon>Bacteria</taxon>
        <taxon>Pseudomonadati</taxon>
        <taxon>Campylobacterota</taxon>
        <taxon>Epsilonproteobacteria</taxon>
        <taxon>Campylobacterales</taxon>
        <taxon>Helicobacteraceae</taxon>
        <taxon>Helicobacter</taxon>
    </lineage>
</organism>
<dbReference type="PANTHER" id="PTHR42932">
    <property type="entry name" value="GENERAL STRESS PROTEIN 20U"/>
    <property type="match status" value="1"/>
</dbReference>